<dbReference type="EMBL" id="UZAU01000694">
    <property type="status" value="NOT_ANNOTATED_CDS"/>
    <property type="molecule type" value="Genomic_DNA"/>
</dbReference>
<dbReference type="PANTHER" id="PTHR33710:SF77">
    <property type="entry name" value="DNASE I-LIKE SUPERFAMILY PROTEIN"/>
    <property type="match status" value="1"/>
</dbReference>
<sequence>MICLPRIKDEFWVDFRYERRPDFCFECGRLGHPFECCVAFMERMDSGNEDDFQYGPWMKGAKLPFNGYDRYQTDFAKASPRVLYAGESSRQKPPNHNNNLGSNNANPTANVYSFTASSPITTSFSTIIPFDHNTHGHTISPFINTTSQPNSSSSQINTNIYQHQKIPTDLYAHPNLTISSILTIGHITPHQSSTINNDFNNNSPPSHTSNSSTYLLMPPSISHSTKLKYQQSQTYISNPISPPSFTNLSHPPTKPATTPTHSISPPNLPVPPSGSHISEIRNQQPQISHNTSDKSNQNDNSISDIFHIFIPDTTANTFATYPPILTPSPVDTNLSSLSLNQPATTISTFTSPKVSMAKENQPPNATFKRHQDSLSMRKFLKRCRNVHGSSSSTLSREDDVEALVSDCDDSSFSNDSSLSGGLLLLWKDDVDISLLNFGSHYFDCYMKIEDSPSFHFTCFYGAPEACNRPASWTLLQQFADVAPLLPWCHLHETPFEGDLFTWSKCRNALHTIKERLDWCFVNNHLENYFNTPQVHHLDYYQSDHRAIITAFNLLSAQTNKAKRRSHFRFEKMWLSDHKCIDIIADHWLNSTTSDLITVVSNNLKSYAENLQSLHERKYGRMKKDIKECQKKVETLNNSYINSNSHLDELKKAETILDELLEQEETYWQQRSRVDWLACGDRNTKFFHAKANARKFNNRINFIIDDMGLKVKSNAEISLVIQDYYAELLSW</sequence>
<feature type="region of interest" description="Disordered" evidence="2">
    <location>
        <begin position="195"/>
        <end position="278"/>
    </location>
</feature>
<dbReference type="InterPro" id="IPR036691">
    <property type="entry name" value="Endo/exonu/phosph_ase_sf"/>
</dbReference>
<dbReference type="SUPFAM" id="SSF56219">
    <property type="entry name" value="DNase I-like"/>
    <property type="match status" value="1"/>
</dbReference>
<keyword evidence="5" id="KW-1185">Reference proteome</keyword>
<dbReference type="Gramene" id="evm.model.08.865">
    <property type="protein sequence ID" value="cds.evm.model.08.865"/>
    <property type="gene ID" value="evm.TU.08.865"/>
</dbReference>
<name>A0A803QCL9_CANSA</name>
<evidence type="ECO:0000256" key="1">
    <source>
        <dbReference type="SAM" id="Coils"/>
    </source>
</evidence>
<dbReference type="InterPro" id="IPR025836">
    <property type="entry name" value="Zn_knuckle_CX2CX4HX4C"/>
</dbReference>
<proteinExistence type="predicted"/>
<reference evidence="4" key="1">
    <citation type="submission" date="2018-11" db="EMBL/GenBank/DDBJ databases">
        <authorList>
            <person name="Grassa J C."/>
        </authorList>
    </citation>
    <scope>NUCLEOTIDE SEQUENCE [LARGE SCALE GENOMIC DNA]</scope>
</reference>
<keyword evidence="1" id="KW-0175">Coiled coil</keyword>
<accession>A0A803QCL9</accession>
<dbReference type="EnsemblPlants" id="evm.model.08.865">
    <property type="protein sequence ID" value="cds.evm.model.08.865"/>
    <property type="gene ID" value="evm.TU.08.865"/>
</dbReference>
<dbReference type="PANTHER" id="PTHR33710">
    <property type="entry name" value="BNAC02G09200D PROTEIN"/>
    <property type="match status" value="1"/>
</dbReference>
<organism evidence="4 5">
    <name type="scientific">Cannabis sativa</name>
    <name type="common">Hemp</name>
    <name type="synonym">Marijuana</name>
    <dbReference type="NCBI Taxonomy" id="3483"/>
    <lineage>
        <taxon>Eukaryota</taxon>
        <taxon>Viridiplantae</taxon>
        <taxon>Streptophyta</taxon>
        <taxon>Embryophyta</taxon>
        <taxon>Tracheophyta</taxon>
        <taxon>Spermatophyta</taxon>
        <taxon>Magnoliopsida</taxon>
        <taxon>eudicotyledons</taxon>
        <taxon>Gunneridae</taxon>
        <taxon>Pentapetalae</taxon>
        <taxon>rosids</taxon>
        <taxon>fabids</taxon>
        <taxon>Rosales</taxon>
        <taxon>Cannabaceae</taxon>
        <taxon>Cannabis</taxon>
    </lineage>
</organism>
<evidence type="ECO:0000313" key="4">
    <source>
        <dbReference type="EnsemblPlants" id="cds.evm.model.08.865"/>
    </source>
</evidence>
<evidence type="ECO:0000313" key="5">
    <source>
        <dbReference type="Proteomes" id="UP000596661"/>
    </source>
</evidence>
<dbReference type="Proteomes" id="UP000596661">
    <property type="component" value="Chromosome 8"/>
</dbReference>
<dbReference type="AlphaFoldDB" id="A0A803QCL9"/>
<evidence type="ECO:0000259" key="3">
    <source>
        <dbReference type="Pfam" id="PF14392"/>
    </source>
</evidence>
<dbReference type="Pfam" id="PF14392">
    <property type="entry name" value="zf-CCHC_4"/>
    <property type="match status" value="1"/>
</dbReference>
<evidence type="ECO:0000256" key="2">
    <source>
        <dbReference type="SAM" id="MobiDB-lite"/>
    </source>
</evidence>
<protein>
    <recommendedName>
        <fullName evidence="3">Zinc knuckle CX2CX4HX4C domain-containing protein</fullName>
    </recommendedName>
</protein>
<feature type="compositionally biased region" description="Polar residues" evidence="2">
    <location>
        <begin position="221"/>
        <end position="250"/>
    </location>
</feature>
<feature type="compositionally biased region" description="Low complexity" evidence="2">
    <location>
        <begin position="200"/>
        <end position="213"/>
    </location>
</feature>
<reference evidence="4" key="2">
    <citation type="submission" date="2021-03" db="UniProtKB">
        <authorList>
            <consortium name="EnsemblPlants"/>
        </authorList>
    </citation>
    <scope>IDENTIFICATION</scope>
</reference>
<feature type="domain" description="Zinc knuckle CX2CX4HX4C" evidence="3">
    <location>
        <begin position="9"/>
        <end position="37"/>
    </location>
</feature>
<feature type="coiled-coil region" evidence="1">
    <location>
        <begin position="618"/>
        <end position="662"/>
    </location>
</feature>